<evidence type="ECO:0000313" key="2">
    <source>
        <dbReference type="Proteomes" id="UP000295632"/>
    </source>
</evidence>
<evidence type="ECO:0000313" key="1">
    <source>
        <dbReference type="EMBL" id="TDQ37154.1"/>
    </source>
</evidence>
<dbReference type="PROSITE" id="PS51257">
    <property type="entry name" value="PROKAR_LIPOPROTEIN"/>
    <property type="match status" value="1"/>
</dbReference>
<protein>
    <submittedName>
        <fullName evidence="1">Putative aldouronate transport system substrate-binding protein</fullName>
    </submittedName>
</protein>
<dbReference type="PANTHER" id="PTHR43649:SF12">
    <property type="entry name" value="DIACETYLCHITOBIOSE BINDING PROTEIN DASA"/>
    <property type="match status" value="1"/>
</dbReference>
<proteinExistence type="predicted"/>
<accession>A0A4R6U227</accession>
<sequence length="540" mass="61542">MFNNKKGLNQLKTWGWSTVLSVSLLLTACSGGGSSEEVANKEPATGFNETGFPIVNEPITLSMFGPLAGEAPWEEREFFKVMKEKTNVQFDFTTPPRADLTTKKNLLLASEDLPDIFFGSGFTQEEMVEYGNQGVILPLEELIEKHAPNIQRMLEEEPEVRKAITTPEGHIFGLPMVNDAPSFWHLWYNGEWLENLGVEELPKTTEELFALLERFKNEDPNQNGQADDIPLSTHSGMGGLRHMFLGAFGVQGQEITITDGKVDYGAIQPGYRDYLEYMNSLWENELIDHESFSQNDNQKKAKGQNNQLGLFPDTRPYFVLGGEYDSTEHPVMAPVTGPGIDEPVLTLPKKFGPDGQFVLTKVNEHPAASIRWADYLYSKEGADFQHNVTEGLYWEWKDDSQTVRVIKDPPEGFENAEMYRSAISPDWGIGVPIWRTPVEERGWEWDESKFEQWLKAEDEEKLLPYAKPGYPHAFFTKEETRTVSRINRDLKKYIEQMEANFITGETPLSEWDSYVETIKGMNVDELVKINQAAFDRYEEK</sequence>
<dbReference type="PANTHER" id="PTHR43649">
    <property type="entry name" value="ARABINOSE-BINDING PROTEIN-RELATED"/>
    <property type="match status" value="1"/>
</dbReference>
<dbReference type="InterPro" id="IPR006059">
    <property type="entry name" value="SBP"/>
</dbReference>
<dbReference type="Proteomes" id="UP000295632">
    <property type="component" value="Unassembled WGS sequence"/>
</dbReference>
<dbReference type="EMBL" id="SNYJ01000014">
    <property type="protein sequence ID" value="TDQ37154.1"/>
    <property type="molecule type" value="Genomic_DNA"/>
</dbReference>
<dbReference type="AlphaFoldDB" id="A0A4R6U227"/>
<dbReference type="SUPFAM" id="SSF53850">
    <property type="entry name" value="Periplasmic binding protein-like II"/>
    <property type="match status" value="1"/>
</dbReference>
<name>A0A4R6U227_9BACI</name>
<dbReference type="Gene3D" id="3.40.190.10">
    <property type="entry name" value="Periplasmic binding protein-like II"/>
    <property type="match status" value="2"/>
</dbReference>
<gene>
    <name evidence="1" type="ORF">EV213_11433</name>
</gene>
<keyword evidence="2" id="KW-1185">Reference proteome</keyword>
<dbReference type="RefSeq" id="WP_133581353.1">
    <property type="nucleotide sequence ID" value="NZ_SNYJ01000014.1"/>
</dbReference>
<dbReference type="OrthoDB" id="9787283at2"/>
<organism evidence="1 2">
    <name type="scientific">Aureibacillus halotolerans</name>
    <dbReference type="NCBI Taxonomy" id="1508390"/>
    <lineage>
        <taxon>Bacteria</taxon>
        <taxon>Bacillati</taxon>
        <taxon>Bacillota</taxon>
        <taxon>Bacilli</taxon>
        <taxon>Bacillales</taxon>
        <taxon>Bacillaceae</taxon>
        <taxon>Aureibacillus</taxon>
    </lineage>
</organism>
<dbReference type="InterPro" id="IPR050490">
    <property type="entry name" value="Bact_solute-bd_prot1"/>
</dbReference>
<dbReference type="Pfam" id="PF01547">
    <property type="entry name" value="SBP_bac_1"/>
    <property type="match status" value="1"/>
</dbReference>
<comment type="caution">
    <text evidence="1">The sequence shown here is derived from an EMBL/GenBank/DDBJ whole genome shotgun (WGS) entry which is preliminary data.</text>
</comment>
<reference evidence="1 2" key="1">
    <citation type="submission" date="2019-03" db="EMBL/GenBank/DDBJ databases">
        <title>Genomic Encyclopedia of Type Strains, Phase IV (KMG-IV): sequencing the most valuable type-strain genomes for metagenomic binning, comparative biology and taxonomic classification.</title>
        <authorList>
            <person name="Goeker M."/>
        </authorList>
    </citation>
    <scope>NUCLEOTIDE SEQUENCE [LARGE SCALE GENOMIC DNA]</scope>
    <source>
        <strain evidence="1 2">DSM 28697</strain>
    </source>
</reference>